<organism evidence="2 3">
    <name type="scientific">Portunus trituberculatus</name>
    <name type="common">Swimming crab</name>
    <name type="synonym">Neptunus trituberculatus</name>
    <dbReference type="NCBI Taxonomy" id="210409"/>
    <lineage>
        <taxon>Eukaryota</taxon>
        <taxon>Metazoa</taxon>
        <taxon>Ecdysozoa</taxon>
        <taxon>Arthropoda</taxon>
        <taxon>Crustacea</taxon>
        <taxon>Multicrustacea</taxon>
        <taxon>Malacostraca</taxon>
        <taxon>Eumalacostraca</taxon>
        <taxon>Eucarida</taxon>
        <taxon>Decapoda</taxon>
        <taxon>Pleocyemata</taxon>
        <taxon>Brachyura</taxon>
        <taxon>Eubrachyura</taxon>
        <taxon>Portunoidea</taxon>
        <taxon>Portunidae</taxon>
        <taxon>Portuninae</taxon>
        <taxon>Portunus</taxon>
    </lineage>
</organism>
<accession>A0A5B7E6A9</accession>
<dbReference type="AlphaFoldDB" id="A0A5B7E6A9"/>
<dbReference type="Proteomes" id="UP000324222">
    <property type="component" value="Unassembled WGS sequence"/>
</dbReference>
<feature type="compositionally biased region" description="Gly residues" evidence="1">
    <location>
        <begin position="34"/>
        <end position="44"/>
    </location>
</feature>
<evidence type="ECO:0000256" key="1">
    <source>
        <dbReference type="SAM" id="MobiDB-lite"/>
    </source>
</evidence>
<protein>
    <submittedName>
        <fullName evidence="2">Uncharacterized protein</fullName>
    </submittedName>
</protein>
<comment type="caution">
    <text evidence="2">The sequence shown here is derived from an EMBL/GenBank/DDBJ whole genome shotgun (WGS) entry which is preliminary data.</text>
</comment>
<evidence type="ECO:0000313" key="2">
    <source>
        <dbReference type="EMBL" id="MPC29328.1"/>
    </source>
</evidence>
<keyword evidence="3" id="KW-1185">Reference proteome</keyword>
<feature type="compositionally biased region" description="Low complexity" evidence="1">
    <location>
        <begin position="13"/>
        <end position="33"/>
    </location>
</feature>
<feature type="region of interest" description="Disordered" evidence="1">
    <location>
        <begin position="1"/>
        <end position="55"/>
    </location>
</feature>
<reference evidence="2 3" key="1">
    <citation type="submission" date="2019-05" db="EMBL/GenBank/DDBJ databases">
        <title>Another draft genome of Portunus trituberculatus and its Hox gene families provides insights of decapod evolution.</title>
        <authorList>
            <person name="Jeong J.-H."/>
            <person name="Song I."/>
            <person name="Kim S."/>
            <person name="Choi T."/>
            <person name="Kim D."/>
            <person name="Ryu S."/>
            <person name="Kim W."/>
        </authorList>
    </citation>
    <scope>NUCLEOTIDE SEQUENCE [LARGE SCALE GENOMIC DNA]</scope>
    <source>
        <tissue evidence="2">Muscle</tissue>
    </source>
</reference>
<sequence length="152" mass="15899">MEELRPDLLPVSTSTTTAGTPDPTTTATTHPARGPGGGSGGGAGTTVNLCKDPPPPPLYKPLKEHTSLCSHVMLCCGAAVLILASRGASGLHRVLILSYNNHVRRPGLASLRPLIPVPADLFMYTAKPAQDTPCLPHSLLFDGLHSCENSCR</sequence>
<name>A0A5B7E6A9_PORTR</name>
<evidence type="ECO:0000313" key="3">
    <source>
        <dbReference type="Proteomes" id="UP000324222"/>
    </source>
</evidence>
<gene>
    <name evidence="2" type="ORF">E2C01_022556</name>
</gene>
<proteinExistence type="predicted"/>
<dbReference type="EMBL" id="VSRR010002052">
    <property type="protein sequence ID" value="MPC29328.1"/>
    <property type="molecule type" value="Genomic_DNA"/>
</dbReference>